<dbReference type="Proteomes" id="UP000827092">
    <property type="component" value="Unassembled WGS sequence"/>
</dbReference>
<proteinExistence type="predicted"/>
<name>A0AAV6UDF3_9ARAC</name>
<organism evidence="1 2">
    <name type="scientific">Oedothorax gibbosus</name>
    <dbReference type="NCBI Taxonomy" id="931172"/>
    <lineage>
        <taxon>Eukaryota</taxon>
        <taxon>Metazoa</taxon>
        <taxon>Ecdysozoa</taxon>
        <taxon>Arthropoda</taxon>
        <taxon>Chelicerata</taxon>
        <taxon>Arachnida</taxon>
        <taxon>Araneae</taxon>
        <taxon>Araneomorphae</taxon>
        <taxon>Entelegynae</taxon>
        <taxon>Araneoidea</taxon>
        <taxon>Linyphiidae</taxon>
        <taxon>Erigoninae</taxon>
        <taxon>Oedothorax</taxon>
    </lineage>
</organism>
<dbReference type="AlphaFoldDB" id="A0AAV6UDF3"/>
<comment type="caution">
    <text evidence="1">The sequence shown here is derived from an EMBL/GenBank/DDBJ whole genome shotgun (WGS) entry which is preliminary data.</text>
</comment>
<evidence type="ECO:0000313" key="1">
    <source>
        <dbReference type="EMBL" id="KAG8182039.1"/>
    </source>
</evidence>
<accession>A0AAV6UDF3</accession>
<dbReference type="EMBL" id="JAFNEN010000483">
    <property type="protein sequence ID" value="KAG8182039.1"/>
    <property type="molecule type" value="Genomic_DNA"/>
</dbReference>
<reference evidence="1 2" key="1">
    <citation type="journal article" date="2022" name="Nat. Ecol. Evol.">
        <title>A masculinizing supergene underlies an exaggerated male reproductive morph in a spider.</title>
        <authorList>
            <person name="Hendrickx F."/>
            <person name="De Corte Z."/>
            <person name="Sonet G."/>
            <person name="Van Belleghem S.M."/>
            <person name="Kostlbacher S."/>
            <person name="Vangestel C."/>
        </authorList>
    </citation>
    <scope>NUCLEOTIDE SEQUENCE [LARGE SCALE GENOMIC DNA]</scope>
    <source>
        <strain evidence="1">W744_W776</strain>
    </source>
</reference>
<protein>
    <submittedName>
        <fullName evidence="1">Uncharacterized protein</fullName>
    </submittedName>
</protein>
<gene>
    <name evidence="1" type="ORF">JTE90_013969</name>
</gene>
<evidence type="ECO:0000313" key="2">
    <source>
        <dbReference type="Proteomes" id="UP000827092"/>
    </source>
</evidence>
<keyword evidence="2" id="KW-1185">Reference proteome</keyword>
<sequence length="84" mass="9704">MDSFSESLQSPTPPWKRQLIPEIYRHLDNYAPFAPRGTCNQGRYHSFLRPSNLKIASVVDDKELLLNALLFDLAMICWCFLGFV</sequence>